<keyword evidence="2" id="KW-1185">Reference proteome</keyword>
<dbReference type="EMBL" id="CAJVQC010017968">
    <property type="protein sequence ID" value="CAG8689570.1"/>
    <property type="molecule type" value="Genomic_DNA"/>
</dbReference>
<accession>A0ACA9P6Y7</accession>
<dbReference type="Proteomes" id="UP000789920">
    <property type="component" value="Unassembled WGS sequence"/>
</dbReference>
<feature type="non-terminal residue" evidence="1">
    <location>
        <position position="1"/>
    </location>
</feature>
<sequence>VAISNQYPRTIVRHCAFHIQQNLIKKVKPKLQTFERCWTNLINKYQEVQKYFERVLYPTKTCWAYAFTKHSFSANTHSTQCVESLNRVIKLEANSGNSLCQLQFRVELRLKDEAKYSRWQEFRKMNPTTGIPRKQMMESLLYRVRINELKDISITMQNSNQYNEGFLEDDYEEPQILINMALEDCSEGVLSEIWEFNIKLVPSRWYSKEGLLLREEVQEKSITLIQVETEFQTSMFQTLNNIRRQEIFDESFINLDSKKEIYGRGFGLCKKALNLAILNNSSEAFEELLQQFIKKQNKMSTESSEDSNNINNITDPI</sequence>
<evidence type="ECO:0000313" key="1">
    <source>
        <dbReference type="EMBL" id="CAG8689570.1"/>
    </source>
</evidence>
<protein>
    <submittedName>
        <fullName evidence="1">773_t:CDS:1</fullName>
    </submittedName>
</protein>
<comment type="caution">
    <text evidence="1">The sequence shown here is derived from an EMBL/GenBank/DDBJ whole genome shotgun (WGS) entry which is preliminary data.</text>
</comment>
<reference evidence="1" key="1">
    <citation type="submission" date="2021-06" db="EMBL/GenBank/DDBJ databases">
        <authorList>
            <person name="Kallberg Y."/>
            <person name="Tangrot J."/>
            <person name="Rosling A."/>
        </authorList>
    </citation>
    <scope>NUCLEOTIDE SEQUENCE</scope>
    <source>
        <strain evidence="1">MA461A</strain>
    </source>
</reference>
<evidence type="ECO:0000313" key="2">
    <source>
        <dbReference type="Proteomes" id="UP000789920"/>
    </source>
</evidence>
<organism evidence="1 2">
    <name type="scientific">Racocetra persica</name>
    <dbReference type="NCBI Taxonomy" id="160502"/>
    <lineage>
        <taxon>Eukaryota</taxon>
        <taxon>Fungi</taxon>
        <taxon>Fungi incertae sedis</taxon>
        <taxon>Mucoromycota</taxon>
        <taxon>Glomeromycotina</taxon>
        <taxon>Glomeromycetes</taxon>
        <taxon>Diversisporales</taxon>
        <taxon>Gigasporaceae</taxon>
        <taxon>Racocetra</taxon>
    </lineage>
</organism>
<name>A0ACA9P6Y7_9GLOM</name>
<gene>
    <name evidence="1" type="ORF">RPERSI_LOCUS9473</name>
</gene>
<proteinExistence type="predicted"/>